<dbReference type="GO" id="GO:0005509">
    <property type="term" value="F:calcium ion binding"/>
    <property type="evidence" value="ECO:0007669"/>
    <property type="project" value="InterPro"/>
</dbReference>
<keyword evidence="1" id="KW-0106">Calcium</keyword>
<dbReference type="PROSITE" id="PS00018">
    <property type="entry name" value="EF_HAND_1"/>
    <property type="match status" value="1"/>
</dbReference>
<evidence type="ECO:0000259" key="2">
    <source>
        <dbReference type="PROSITE" id="PS50222"/>
    </source>
</evidence>
<dbReference type="Gene3D" id="1.10.238.10">
    <property type="entry name" value="EF-hand"/>
    <property type="match status" value="1"/>
</dbReference>
<dbReference type="InterPro" id="IPR011992">
    <property type="entry name" value="EF-hand-dom_pair"/>
</dbReference>
<gene>
    <name evidence="3" type="ORF">SNAT2548_LOCUS4109</name>
</gene>
<evidence type="ECO:0000256" key="1">
    <source>
        <dbReference type="ARBA" id="ARBA00022837"/>
    </source>
</evidence>
<dbReference type="OrthoDB" id="420697at2759"/>
<evidence type="ECO:0000313" key="3">
    <source>
        <dbReference type="EMBL" id="CAE7034295.1"/>
    </source>
</evidence>
<evidence type="ECO:0000313" key="4">
    <source>
        <dbReference type="Proteomes" id="UP000604046"/>
    </source>
</evidence>
<dbReference type="InterPro" id="IPR018247">
    <property type="entry name" value="EF_Hand_1_Ca_BS"/>
</dbReference>
<dbReference type="PROSITE" id="PS50222">
    <property type="entry name" value="EF_HAND_2"/>
    <property type="match status" value="1"/>
</dbReference>
<proteinExistence type="predicted"/>
<dbReference type="InterPro" id="IPR002048">
    <property type="entry name" value="EF_hand_dom"/>
</dbReference>
<dbReference type="AlphaFoldDB" id="A0A812II74"/>
<sequence length="279" mass="31319">MAEPAAKKAKVEKKKTTFEDQRKAVVEEKNREELLDGLFEAWDYDGSGTLTLEEILPFYMKSSVKNDVLEPQVRAGFEKFCGSQGIDPVKGIDRAVFKKWLSKLSEEQLAAHYVRHVQGWTDDPYKMNMNLAVVKDFRGKSIKEILDSPVHAIRGLSGENGEATLEKLGIKTVRELAGWRVFLLARAIVTMAPTENTDENDKEGSAPSGKMNIRNMLDSEYETAPLKQVVDLPVSALSILPPEGVDVLAAINIRTIKHLGTRKYFHWANAILELEQYEA</sequence>
<keyword evidence="4" id="KW-1185">Reference proteome</keyword>
<dbReference type="SUPFAM" id="SSF47473">
    <property type="entry name" value="EF-hand"/>
    <property type="match status" value="1"/>
</dbReference>
<feature type="domain" description="EF-hand" evidence="2">
    <location>
        <begin position="30"/>
        <end position="65"/>
    </location>
</feature>
<organism evidence="3 4">
    <name type="scientific">Symbiodinium natans</name>
    <dbReference type="NCBI Taxonomy" id="878477"/>
    <lineage>
        <taxon>Eukaryota</taxon>
        <taxon>Sar</taxon>
        <taxon>Alveolata</taxon>
        <taxon>Dinophyceae</taxon>
        <taxon>Suessiales</taxon>
        <taxon>Symbiodiniaceae</taxon>
        <taxon>Symbiodinium</taxon>
    </lineage>
</organism>
<protein>
    <recommendedName>
        <fullName evidence="2">EF-hand domain-containing protein</fullName>
    </recommendedName>
</protein>
<accession>A0A812II74</accession>
<reference evidence="3" key="1">
    <citation type="submission" date="2021-02" db="EMBL/GenBank/DDBJ databases">
        <authorList>
            <person name="Dougan E. K."/>
            <person name="Rhodes N."/>
            <person name="Thang M."/>
            <person name="Chan C."/>
        </authorList>
    </citation>
    <scope>NUCLEOTIDE SEQUENCE</scope>
</reference>
<name>A0A812II74_9DINO</name>
<dbReference type="EMBL" id="CAJNDS010000251">
    <property type="protein sequence ID" value="CAE7034295.1"/>
    <property type="molecule type" value="Genomic_DNA"/>
</dbReference>
<comment type="caution">
    <text evidence="3">The sequence shown here is derived from an EMBL/GenBank/DDBJ whole genome shotgun (WGS) entry which is preliminary data.</text>
</comment>
<dbReference type="Proteomes" id="UP000604046">
    <property type="component" value="Unassembled WGS sequence"/>
</dbReference>